<sequence length="427" mass="46755">MASLSDPRRQSLRRMQWFAVALLLASLCGLLLSHWMGGKGGWGWLRAFCEASAVGALADWFAVVALFRHPLGIPLPHTAIIPQSKERIADSLADFVRDHFLDPQTLLAKLAVLDPAQRLGEWLRDPARVGFWVAEARGWALGTLNMFDDARMQRATLELVVAQARRWDAAATAGEVLGLLTQGGRHNALLDAGLVKVGEYLAQDEVKATVAQLLLKHVRKEWPKVVGMVDAVASTSKLADSMAEKLSASALEELREVLAQPEHPVRLRYEAWLSEYITRLRDDPALRQACDDLKEKALTDPALRSFVASLWTDIKQLLQADLADPQSAIARNLEGALRTVGERLASDASLREAINEHVMAAAGQLALSLRSGVTAHISQTIKGWDDRQLVQELELSVGRDLQFIRINGTLVGGLAGLAIHAAVLWVA</sequence>
<protein>
    <submittedName>
        <fullName evidence="2">Uncharacterized membrane-anchored protein YjiN (DUF445 family)</fullName>
    </submittedName>
</protein>
<dbReference type="EMBL" id="JAVDXT010000002">
    <property type="protein sequence ID" value="MDR7377768.1"/>
    <property type="molecule type" value="Genomic_DNA"/>
</dbReference>
<dbReference type="PANTHER" id="PTHR38442">
    <property type="entry name" value="INNER MEMBRANE PROTEIN-RELATED"/>
    <property type="match status" value="1"/>
</dbReference>
<dbReference type="RefSeq" id="WP_310373410.1">
    <property type="nucleotide sequence ID" value="NZ_JAVDXT010000002.1"/>
</dbReference>
<dbReference type="Pfam" id="PF04286">
    <property type="entry name" value="DUF445"/>
    <property type="match status" value="1"/>
</dbReference>
<evidence type="ECO:0000313" key="3">
    <source>
        <dbReference type="Proteomes" id="UP001180487"/>
    </source>
</evidence>
<reference evidence="2 3" key="1">
    <citation type="submission" date="2023-07" db="EMBL/GenBank/DDBJ databases">
        <title>Sorghum-associated microbial communities from plants grown in Nebraska, USA.</title>
        <authorList>
            <person name="Schachtman D."/>
        </authorList>
    </citation>
    <scope>NUCLEOTIDE SEQUENCE [LARGE SCALE GENOMIC DNA]</scope>
    <source>
        <strain evidence="2 3">BE313</strain>
    </source>
</reference>
<name>A0ABU2C8V7_9BURK</name>
<accession>A0ABU2C8V7</accession>
<feature type="transmembrane region" description="Helical" evidence="1">
    <location>
        <begin position="43"/>
        <end position="67"/>
    </location>
</feature>
<keyword evidence="1" id="KW-1133">Transmembrane helix</keyword>
<evidence type="ECO:0000313" key="2">
    <source>
        <dbReference type="EMBL" id="MDR7377768.1"/>
    </source>
</evidence>
<keyword evidence="1" id="KW-0472">Membrane</keyword>
<dbReference type="PANTHER" id="PTHR38442:SF1">
    <property type="entry name" value="INNER MEMBRANE PROTEIN"/>
    <property type="match status" value="1"/>
</dbReference>
<dbReference type="Proteomes" id="UP001180487">
    <property type="component" value="Unassembled WGS sequence"/>
</dbReference>
<keyword evidence="1" id="KW-0812">Transmembrane</keyword>
<proteinExistence type="predicted"/>
<evidence type="ECO:0000256" key="1">
    <source>
        <dbReference type="SAM" id="Phobius"/>
    </source>
</evidence>
<organism evidence="2 3">
    <name type="scientific">Rhodoferax ferrireducens</name>
    <dbReference type="NCBI Taxonomy" id="192843"/>
    <lineage>
        <taxon>Bacteria</taxon>
        <taxon>Pseudomonadati</taxon>
        <taxon>Pseudomonadota</taxon>
        <taxon>Betaproteobacteria</taxon>
        <taxon>Burkholderiales</taxon>
        <taxon>Comamonadaceae</taxon>
        <taxon>Rhodoferax</taxon>
    </lineage>
</organism>
<keyword evidence="3" id="KW-1185">Reference proteome</keyword>
<comment type="caution">
    <text evidence="2">The sequence shown here is derived from an EMBL/GenBank/DDBJ whole genome shotgun (WGS) entry which is preliminary data.</text>
</comment>
<dbReference type="InterPro" id="IPR007383">
    <property type="entry name" value="DUF445"/>
</dbReference>
<gene>
    <name evidence="2" type="ORF">J2X19_002447</name>
</gene>